<dbReference type="EMBL" id="FIIC01000035">
    <property type="protein sequence ID" value="CYW15404.1"/>
    <property type="molecule type" value="Genomic_DNA"/>
</dbReference>
<protein>
    <submittedName>
        <fullName evidence="1">Pathogenicity island protein</fullName>
    </submittedName>
</protein>
<evidence type="ECO:0000313" key="2">
    <source>
        <dbReference type="Proteomes" id="UP000075193"/>
    </source>
</evidence>
<proteinExistence type="predicted"/>
<dbReference type="Proteomes" id="UP000075193">
    <property type="component" value="Unassembled WGS sequence"/>
</dbReference>
<accession>A0A0Z8N3D2</accession>
<dbReference type="AlphaFoldDB" id="A0A0Z8N3D2"/>
<reference evidence="1 2" key="1">
    <citation type="submission" date="2016-02" db="EMBL/GenBank/DDBJ databases">
        <authorList>
            <consortium name="Pathogen Informatics"/>
        </authorList>
    </citation>
    <scope>NUCLEOTIDE SEQUENCE [LARGE SCALE GENOMIC DNA]</scope>
    <source>
        <strain evidence="1 2">LSS79</strain>
    </source>
</reference>
<dbReference type="RefSeq" id="WP_153597325.1">
    <property type="nucleotide sequence ID" value="NZ_CEDF01000101.1"/>
</dbReference>
<sequence>MAEALLSESASLELVRGALVLAREMAKDEIERLNKKPLQQKEVMELYGFDHKYMKYPWC</sequence>
<evidence type="ECO:0000313" key="1">
    <source>
        <dbReference type="EMBL" id="CYW15404.1"/>
    </source>
</evidence>
<gene>
    <name evidence="1" type="ORF">ERS132441_01958</name>
</gene>
<organism evidence="1 2">
    <name type="scientific">Streptococcus suis</name>
    <dbReference type="NCBI Taxonomy" id="1307"/>
    <lineage>
        <taxon>Bacteria</taxon>
        <taxon>Bacillati</taxon>
        <taxon>Bacillota</taxon>
        <taxon>Bacilli</taxon>
        <taxon>Lactobacillales</taxon>
        <taxon>Streptococcaceae</taxon>
        <taxon>Streptococcus</taxon>
    </lineage>
</organism>
<name>A0A0Z8N3D2_STRSU</name>